<evidence type="ECO:0000313" key="10">
    <source>
        <dbReference type="Proteomes" id="UP001230426"/>
    </source>
</evidence>
<feature type="domain" description="Peptidase S9 prolyl oligopeptidase catalytic" evidence="7">
    <location>
        <begin position="449"/>
        <end position="661"/>
    </location>
</feature>
<evidence type="ECO:0000256" key="1">
    <source>
        <dbReference type="ARBA" id="ARBA00001070"/>
    </source>
</evidence>
<name>A0ABT9REY2_9ACTN</name>
<keyword evidence="6" id="KW-0720">Serine protease</keyword>
<dbReference type="PANTHER" id="PTHR42881">
    <property type="entry name" value="PROLYL ENDOPEPTIDASE"/>
    <property type="match status" value="1"/>
</dbReference>
<dbReference type="InterPro" id="IPR023302">
    <property type="entry name" value="Pept_S9A_N"/>
</dbReference>
<dbReference type="InterPro" id="IPR029058">
    <property type="entry name" value="AB_hydrolase_fold"/>
</dbReference>
<dbReference type="SUPFAM" id="SSF50993">
    <property type="entry name" value="Peptidase/esterase 'gauge' domain"/>
    <property type="match status" value="1"/>
</dbReference>
<protein>
    <recommendedName>
        <fullName evidence="3">prolyl oligopeptidase</fullName>
        <ecNumber evidence="3">3.4.21.26</ecNumber>
    </recommendedName>
</protein>
<dbReference type="Proteomes" id="UP001230426">
    <property type="component" value="Unassembled WGS sequence"/>
</dbReference>
<dbReference type="InterPro" id="IPR051167">
    <property type="entry name" value="Prolyl_oligopep/macrocyclase"/>
</dbReference>
<feature type="domain" description="Peptidase S9A N-terminal" evidence="8">
    <location>
        <begin position="4"/>
        <end position="393"/>
    </location>
</feature>
<reference evidence="9 10" key="1">
    <citation type="submission" date="2023-07" db="EMBL/GenBank/DDBJ databases">
        <title>Sequencing the genomes of 1000 actinobacteria strains.</title>
        <authorList>
            <person name="Klenk H.-P."/>
        </authorList>
    </citation>
    <scope>NUCLEOTIDE SEQUENCE [LARGE SCALE GENOMIC DNA]</scope>
    <source>
        <strain evidence="9 10">DSM 44109</strain>
    </source>
</reference>
<evidence type="ECO:0000256" key="4">
    <source>
        <dbReference type="ARBA" id="ARBA00022670"/>
    </source>
</evidence>
<evidence type="ECO:0000256" key="5">
    <source>
        <dbReference type="ARBA" id="ARBA00022801"/>
    </source>
</evidence>
<dbReference type="GO" id="GO:0004252">
    <property type="term" value="F:serine-type endopeptidase activity"/>
    <property type="evidence" value="ECO:0007669"/>
    <property type="project" value="UniProtKB-EC"/>
</dbReference>
<evidence type="ECO:0000259" key="8">
    <source>
        <dbReference type="Pfam" id="PF02897"/>
    </source>
</evidence>
<accession>A0ABT9REY2</accession>
<keyword evidence="4" id="KW-0645">Protease</keyword>
<comment type="caution">
    <text evidence="9">The sequence shown here is derived from an EMBL/GenBank/DDBJ whole genome shotgun (WGS) entry which is preliminary data.</text>
</comment>
<dbReference type="Gene3D" id="2.130.10.120">
    <property type="entry name" value="Prolyl oligopeptidase, N-terminal domain"/>
    <property type="match status" value="1"/>
</dbReference>
<proteinExistence type="inferred from homology"/>
<evidence type="ECO:0000313" key="9">
    <source>
        <dbReference type="EMBL" id="MDP9866945.1"/>
    </source>
</evidence>
<dbReference type="Pfam" id="PF00326">
    <property type="entry name" value="Peptidase_S9"/>
    <property type="match status" value="1"/>
</dbReference>
<evidence type="ECO:0000256" key="6">
    <source>
        <dbReference type="ARBA" id="ARBA00022825"/>
    </source>
</evidence>
<dbReference type="PANTHER" id="PTHR42881:SF2">
    <property type="entry name" value="PROLYL ENDOPEPTIDASE"/>
    <property type="match status" value="1"/>
</dbReference>
<sequence>MIYPPAGRQPIVDHLHGHAVPDPYRWLEDPASAATRDWLAAQDGLWRDHAATLAGRDAWHARVAELSGAGTVSPPVWRGQRRFLLRRTARQEHAVLYTAGPGQAEQALVDPAELDPSGLTTLDHWQPDLDGRLLAYQLSRSGDERSELYVMDVGTRQVVDGPIDRCRYAPVAWLPGGKAFFYVRSRQVFLHRLGTPVGDDVVICPADRSYGLGISHDGRWLTVAAAADGGGNDLWLADLSAAPPDRPELRVVQEGTGAVTAPAVGRDGRLYLLTTLGAPRGRLCVADPARPGPEHWRELVGPDPEAVIGDFAVLDGSVLLVGWTRHAISEISVHDLATGEPLGQVPLPGLGTAGRMSTRPEGGHEVWFTYTDSVTPGSVHRYDARTGRSSLWAAAPGTVEVPELSARRLVYTSADGTPVRMVVLARPGTGPRPTILYGYGGFGLSLTPSYSSYVLPWVEAGGVFAFAQLRGGGEQGAQWHRDGMLDRKQNVFDDFVAAAERLIADGWTSADRLGICGESNGGLLVGAALTQRPDLFAAAVCSAPLLDMVRYERSGLGPSWRSEYGTAADPEQLGWLLGYSPYHRVRDGVDYPATLLTAFDGDSRVDPCHARKMCAALQGAASGSRPILLRHESGVGHGPRAVSRSVGLAGDMLAFLAAHTGLERPR</sequence>
<evidence type="ECO:0000259" key="7">
    <source>
        <dbReference type="Pfam" id="PF00326"/>
    </source>
</evidence>
<dbReference type="EC" id="3.4.21.26" evidence="3"/>
<organism evidence="9 10">
    <name type="scientific">Streptosporangium brasiliense</name>
    <dbReference type="NCBI Taxonomy" id="47480"/>
    <lineage>
        <taxon>Bacteria</taxon>
        <taxon>Bacillati</taxon>
        <taxon>Actinomycetota</taxon>
        <taxon>Actinomycetes</taxon>
        <taxon>Streptosporangiales</taxon>
        <taxon>Streptosporangiaceae</taxon>
        <taxon>Streptosporangium</taxon>
    </lineage>
</organism>
<dbReference type="RefSeq" id="WP_306868146.1">
    <property type="nucleotide sequence ID" value="NZ_JAUSRB010000002.1"/>
</dbReference>
<dbReference type="PRINTS" id="PR00862">
    <property type="entry name" value="PROLIGOPTASE"/>
</dbReference>
<dbReference type="InterPro" id="IPR002470">
    <property type="entry name" value="Peptidase_S9A"/>
</dbReference>
<dbReference type="InterPro" id="IPR001375">
    <property type="entry name" value="Peptidase_S9_cat"/>
</dbReference>
<comment type="catalytic activity">
    <reaction evidence="1">
        <text>Hydrolysis of Pro-|-Xaa &gt;&gt; Ala-|-Xaa in oligopeptides.</text>
        <dbReference type="EC" id="3.4.21.26"/>
    </reaction>
</comment>
<dbReference type="EMBL" id="JAUSRB010000002">
    <property type="protein sequence ID" value="MDP9866945.1"/>
    <property type="molecule type" value="Genomic_DNA"/>
</dbReference>
<gene>
    <name evidence="9" type="ORF">J2S55_006211</name>
</gene>
<dbReference type="SUPFAM" id="SSF53474">
    <property type="entry name" value="alpha/beta-Hydrolases"/>
    <property type="match status" value="1"/>
</dbReference>
<dbReference type="PROSITE" id="PS00708">
    <property type="entry name" value="PRO_ENDOPEP_SER"/>
    <property type="match status" value="1"/>
</dbReference>
<dbReference type="Pfam" id="PF02897">
    <property type="entry name" value="Peptidase_S9_N"/>
    <property type="match status" value="1"/>
</dbReference>
<evidence type="ECO:0000256" key="2">
    <source>
        <dbReference type="ARBA" id="ARBA00005228"/>
    </source>
</evidence>
<keyword evidence="10" id="KW-1185">Reference proteome</keyword>
<evidence type="ECO:0000256" key="3">
    <source>
        <dbReference type="ARBA" id="ARBA00011897"/>
    </source>
</evidence>
<dbReference type="InterPro" id="IPR002471">
    <property type="entry name" value="Pept_S9_AS"/>
</dbReference>
<comment type="similarity">
    <text evidence="2">Belongs to the peptidase S9A family.</text>
</comment>
<keyword evidence="5 9" id="KW-0378">Hydrolase</keyword>
<dbReference type="Gene3D" id="3.40.50.1820">
    <property type="entry name" value="alpha/beta hydrolase"/>
    <property type="match status" value="1"/>
</dbReference>